<dbReference type="InterPro" id="IPR002937">
    <property type="entry name" value="Amino_oxidase"/>
</dbReference>
<dbReference type="InterPro" id="IPR001613">
    <property type="entry name" value="Flavin_amine_oxidase"/>
</dbReference>
<dbReference type="KEGG" id="nyu:D7D52_29990"/>
<dbReference type="SUPFAM" id="SSF54373">
    <property type="entry name" value="FAD-linked reductases, C-terminal domain"/>
    <property type="match status" value="1"/>
</dbReference>
<reference evidence="6 7" key="1">
    <citation type="submission" date="2018-09" db="EMBL/GenBank/DDBJ databases">
        <title>Nocardia yunnanensis sp. nov., an actinomycete isolated from a soil sample.</title>
        <authorList>
            <person name="Zhang J."/>
        </authorList>
    </citation>
    <scope>NUCLEOTIDE SEQUENCE [LARGE SCALE GENOMIC DNA]</scope>
    <source>
        <strain evidence="6 7">CFHS0054</strain>
    </source>
</reference>
<dbReference type="Gene3D" id="3.90.660.10">
    <property type="match status" value="1"/>
</dbReference>
<name>A0A386ZL43_9NOCA</name>
<dbReference type="Pfam" id="PF01593">
    <property type="entry name" value="Amino_oxidase"/>
    <property type="match status" value="1"/>
</dbReference>
<keyword evidence="7" id="KW-1185">Reference proteome</keyword>
<protein>
    <submittedName>
        <fullName evidence="6">FAD-dependent oxidoreductase</fullName>
    </submittedName>
</protein>
<organism evidence="6 7">
    <name type="scientific">Nocardia yunnanensis</name>
    <dbReference type="NCBI Taxonomy" id="2382165"/>
    <lineage>
        <taxon>Bacteria</taxon>
        <taxon>Bacillati</taxon>
        <taxon>Actinomycetota</taxon>
        <taxon>Actinomycetes</taxon>
        <taxon>Mycobacteriales</taxon>
        <taxon>Nocardiaceae</taxon>
        <taxon>Nocardia</taxon>
    </lineage>
</organism>
<dbReference type="Proteomes" id="UP000267164">
    <property type="component" value="Chromosome"/>
</dbReference>
<dbReference type="PANTHER" id="PTHR43563:SF1">
    <property type="entry name" value="AMINE OXIDASE [FLAVIN-CONTAINING] B"/>
    <property type="match status" value="1"/>
</dbReference>
<sequence length="448" mass="47537">MSGEDSMRTQATPTVAVIGAGLAGLTAARALHRAGVDVIVLEAADRVGGRAMSETTTLGSRVDLGGQWIGHDHHRIAALAAELGATQYRMHTTQRPTILDGARRVSLGAPSILAAATFLLGLEALSHIHPPQRWGTTTVADWLAKVPGRTPRRLLELAATTSWCADLDRLSVPAMLTLIRLQGGLRNMLSTTGGAQESLLVEGIGTLVDGLADELGDRVRLGHRVTSIVEGADGLSLTTTSGAIDAAKVVVTVPPPLLNRIDFQQPLPPERSAVVARSYMGSVYKAIAVFPTPFWRNRSKDTEFMVLDAPGIAMFDTSPPDGPGHLCMLVGGPHARTLDHLDTASRRETVLGPLVSWLGTEILEPVSWHEKAWHLDDNVGGGYTALPEPGTSGSDMPMPFTPVGDIHWAGTETAADHPGYLDGAIESGGRAAHEVLDALAQRYQLTPR</sequence>
<dbReference type="InterPro" id="IPR036188">
    <property type="entry name" value="FAD/NAD-bd_sf"/>
</dbReference>
<evidence type="ECO:0000313" key="6">
    <source>
        <dbReference type="EMBL" id="AYF77349.1"/>
    </source>
</evidence>
<evidence type="ECO:0000256" key="1">
    <source>
        <dbReference type="ARBA" id="ARBA00001974"/>
    </source>
</evidence>
<feature type="binding site" evidence="4">
    <location>
        <begin position="42"/>
        <end position="43"/>
    </location>
    <ligand>
        <name>FAD</name>
        <dbReference type="ChEBI" id="CHEBI:57692"/>
    </ligand>
</feature>
<dbReference type="OrthoDB" id="337830at2"/>
<accession>A0A386ZL43</accession>
<dbReference type="EMBL" id="CP032568">
    <property type="protein sequence ID" value="AYF77349.1"/>
    <property type="molecule type" value="Genomic_DNA"/>
</dbReference>
<dbReference type="GO" id="GO:0016491">
    <property type="term" value="F:oxidoreductase activity"/>
    <property type="evidence" value="ECO:0007669"/>
    <property type="project" value="UniProtKB-KW"/>
</dbReference>
<dbReference type="RefSeq" id="WP_120741726.1">
    <property type="nucleotide sequence ID" value="NZ_CP032568.1"/>
</dbReference>
<dbReference type="InterPro" id="IPR050703">
    <property type="entry name" value="Flavin_MAO"/>
</dbReference>
<feature type="domain" description="Amine oxidase" evidence="5">
    <location>
        <begin position="22"/>
        <end position="436"/>
    </location>
</feature>
<proteinExistence type="inferred from homology"/>
<gene>
    <name evidence="6" type="ORF">D7D52_29990</name>
</gene>
<evidence type="ECO:0000256" key="3">
    <source>
        <dbReference type="ARBA" id="ARBA00023002"/>
    </source>
</evidence>
<comment type="similarity">
    <text evidence="2">Belongs to the flavin monoamine oxidase family.</text>
</comment>
<dbReference type="PANTHER" id="PTHR43563">
    <property type="entry name" value="AMINE OXIDASE"/>
    <property type="match status" value="1"/>
</dbReference>
<dbReference type="Gene3D" id="3.50.50.60">
    <property type="entry name" value="FAD/NAD(P)-binding domain"/>
    <property type="match status" value="1"/>
</dbReference>
<evidence type="ECO:0000256" key="2">
    <source>
        <dbReference type="ARBA" id="ARBA00005995"/>
    </source>
</evidence>
<evidence type="ECO:0000259" key="5">
    <source>
        <dbReference type="Pfam" id="PF01593"/>
    </source>
</evidence>
<feature type="binding site" evidence="4">
    <location>
        <position position="412"/>
    </location>
    <ligand>
        <name>FAD</name>
        <dbReference type="ChEBI" id="CHEBI:57692"/>
    </ligand>
</feature>
<keyword evidence="3" id="KW-0560">Oxidoreductase</keyword>
<dbReference type="SUPFAM" id="SSF51905">
    <property type="entry name" value="FAD/NAD(P)-binding domain"/>
    <property type="match status" value="1"/>
</dbReference>
<evidence type="ECO:0000313" key="7">
    <source>
        <dbReference type="Proteomes" id="UP000267164"/>
    </source>
</evidence>
<dbReference type="PRINTS" id="PR00757">
    <property type="entry name" value="AMINEOXDASEF"/>
</dbReference>
<evidence type="ECO:0000256" key="4">
    <source>
        <dbReference type="PIRSR" id="PIRSR601613-1"/>
    </source>
</evidence>
<dbReference type="AlphaFoldDB" id="A0A386ZL43"/>
<feature type="binding site" evidence="4">
    <location>
        <position position="225"/>
    </location>
    <ligand>
        <name>FAD</name>
        <dbReference type="ChEBI" id="CHEBI:57692"/>
    </ligand>
</feature>
<comment type="cofactor">
    <cofactor evidence="1">
        <name>FAD</name>
        <dbReference type="ChEBI" id="CHEBI:57692"/>
    </cofactor>
</comment>
<dbReference type="Gene3D" id="1.10.405.10">
    <property type="entry name" value="Guanine Nucleotide Dissociation Inhibitor, domain 1"/>
    <property type="match status" value="1"/>
</dbReference>